<evidence type="ECO:0000313" key="4">
    <source>
        <dbReference type="EMBL" id="GMA32855.1"/>
    </source>
</evidence>
<dbReference type="CDD" id="cd04301">
    <property type="entry name" value="NAT_SF"/>
    <property type="match status" value="1"/>
</dbReference>
<dbReference type="AlphaFoldDB" id="A0AA37XHU5"/>
<dbReference type="EMBL" id="BSUM01000001">
    <property type="protein sequence ID" value="GMA32855.1"/>
    <property type="molecule type" value="Genomic_DNA"/>
</dbReference>
<keyword evidence="2" id="KW-0012">Acyltransferase</keyword>
<name>A0AA37XHU5_9MICO</name>
<reference evidence="4" key="1">
    <citation type="journal article" date="2014" name="Int. J. Syst. Evol. Microbiol.">
        <title>Complete genome sequence of Corynebacterium casei LMG S-19264T (=DSM 44701T), isolated from a smear-ripened cheese.</title>
        <authorList>
            <consortium name="US DOE Joint Genome Institute (JGI-PGF)"/>
            <person name="Walter F."/>
            <person name="Albersmeier A."/>
            <person name="Kalinowski J."/>
            <person name="Ruckert C."/>
        </authorList>
    </citation>
    <scope>NUCLEOTIDE SEQUENCE</scope>
    <source>
        <strain evidence="4">NBRC 112290</strain>
    </source>
</reference>
<organism evidence="4 5">
    <name type="scientific">Litorihabitans aurantiacus</name>
    <dbReference type="NCBI Taxonomy" id="1930061"/>
    <lineage>
        <taxon>Bacteria</taxon>
        <taxon>Bacillati</taxon>
        <taxon>Actinomycetota</taxon>
        <taxon>Actinomycetes</taxon>
        <taxon>Micrococcales</taxon>
        <taxon>Beutenbergiaceae</taxon>
        <taxon>Litorihabitans</taxon>
    </lineage>
</organism>
<proteinExistence type="predicted"/>
<gene>
    <name evidence="4" type="ORF">GCM10025875_28470</name>
</gene>
<dbReference type="Gene3D" id="3.40.630.30">
    <property type="match status" value="1"/>
</dbReference>
<dbReference type="PROSITE" id="PS51186">
    <property type="entry name" value="GNAT"/>
    <property type="match status" value="1"/>
</dbReference>
<evidence type="ECO:0000256" key="1">
    <source>
        <dbReference type="ARBA" id="ARBA00022679"/>
    </source>
</evidence>
<keyword evidence="1" id="KW-0808">Transferase</keyword>
<keyword evidence="5" id="KW-1185">Reference proteome</keyword>
<evidence type="ECO:0000259" key="3">
    <source>
        <dbReference type="PROSITE" id="PS51186"/>
    </source>
</evidence>
<sequence length="179" mass="19226">MTTTVRRARPDDATTLGAIHVRSWQRGYDGLLPADVLADLDPVARGQWWAQLLQAQDGTPDDTPGPVTHVAERGGAVVGFVGTGPVRGSDHGESASTAELFLYVDPEAWRGGVGRELMATATARLTRAGYTDAMLWVLEGNARAIGFYEATGWEHDGVRRVEVIPGVTAAELGYRRQLG</sequence>
<dbReference type="GO" id="GO:0016747">
    <property type="term" value="F:acyltransferase activity, transferring groups other than amino-acyl groups"/>
    <property type="evidence" value="ECO:0007669"/>
    <property type="project" value="InterPro"/>
</dbReference>
<reference evidence="4" key="2">
    <citation type="submission" date="2023-02" db="EMBL/GenBank/DDBJ databases">
        <authorList>
            <person name="Sun Q."/>
            <person name="Mori K."/>
        </authorList>
    </citation>
    <scope>NUCLEOTIDE SEQUENCE</scope>
    <source>
        <strain evidence="4">NBRC 112290</strain>
    </source>
</reference>
<comment type="caution">
    <text evidence="4">The sequence shown here is derived from an EMBL/GenBank/DDBJ whole genome shotgun (WGS) entry which is preliminary data.</text>
</comment>
<dbReference type="InterPro" id="IPR050832">
    <property type="entry name" value="Bact_Acetyltransf"/>
</dbReference>
<dbReference type="Pfam" id="PF00583">
    <property type="entry name" value="Acetyltransf_1"/>
    <property type="match status" value="1"/>
</dbReference>
<evidence type="ECO:0000256" key="2">
    <source>
        <dbReference type="ARBA" id="ARBA00023315"/>
    </source>
</evidence>
<evidence type="ECO:0000313" key="5">
    <source>
        <dbReference type="Proteomes" id="UP001157161"/>
    </source>
</evidence>
<dbReference type="InterPro" id="IPR000182">
    <property type="entry name" value="GNAT_dom"/>
</dbReference>
<protein>
    <submittedName>
        <fullName evidence="4">N-acetyltransferase</fullName>
    </submittedName>
</protein>
<dbReference type="SUPFAM" id="SSF55729">
    <property type="entry name" value="Acyl-CoA N-acyltransferases (Nat)"/>
    <property type="match status" value="1"/>
</dbReference>
<feature type="domain" description="N-acetyltransferase" evidence="3">
    <location>
        <begin position="3"/>
        <end position="177"/>
    </location>
</feature>
<dbReference type="InterPro" id="IPR016181">
    <property type="entry name" value="Acyl_CoA_acyltransferase"/>
</dbReference>
<accession>A0AA37XHU5</accession>
<dbReference type="RefSeq" id="WP_284251552.1">
    <property type="nucleotide sequence ID" value="NZ_BSUM01000001.1"/>
</dbReference>
<dbReference type="Proteomes" id="UP001157161">
    <property type="component" value="Unassembled WGS sequence"/>
</dbReference>
<dbReference type="PANTHER" id="PTHR43877">
    <property type="entry name" value="AMINOALKYLPHOSPHONATE N-ACETYLTRANSFERASE-RELATED-RELATED"/>
    <property type="match status" value="1"/>
</dbReference>